<dbReference type="InterPro" id="IPR052224">
    <property type="entry name" value="THAP_domain_protein"/>
</dbReference>
<evidence type="ECO:0000256" key="6">
    <source>
        <dbReference type="SAM" id="Coils"/>
    </source>
</evidence>
<comment type="caution">
    <text evidence="8">The sequence shown here is derived from an EMBL/GenBank/DDBJ whole genome shotgun (WGS) entry which is preliminary data.</text>
</comment>
<feature type="domain" description="THAP-type" evidence="7">
    <location>
        <begin position="9"/>
        <end position="102"/>
    </location>
</feature>
<accession>A0A9J6G9Y1</accession>
<gene>
    <name evidence="8" type="ORF">HPB48_022528</name>
</gene>
<keyword evidence="9" id="KW-1185">Reference proteome</keyword>
<dbReference type="Proteomes" id="UP000821853">
    <property type="component" value="Chromosome 3"/>
</dbReference>
<dbReference type="InterPro" id="IPR006612">
    <property type="entry name" value="THAP_Znf"/>
</dbReference>
<reference evidence="8 9" key="1">
    <citation type="journal article" date="2020" name="Cell">
        <title>Large-Scale Comparative Analyses of Tick Genomes Elucidate Their Genetic Diversity and Vector Capacities.</title>
        <authorList>
            <consortium name="Tick Genome and Microbiome Consortium (TIGMIC)"/>
            <person name="Jia N."/>
            <person name="Wang J."/>
            <person name="Shi W."/>
            <person name="Du L."/>
            <person name="Sun Y."/>
            <person name="Zhan W."/>
            <person name="Jiang J.F."/>
            <person name="Wang Q."/>
            <person name="Zhang B."/>
            <person name="Ji P."/>
            <person name="Bell-Sakyi L."/>
            <person name="Cui X.M."/>
            <person name="Yuan T.T."/>
            <person name="Jiang B.G."/>
            <person name="Yang W.F."/>
            <person name="Lam T.T."/>
            <person name="Chang Q.C."/>
            <person name="Ding S.J."/>
            <person name="Wang X.J."/>
            <person name="Zhu J.G."/>
            <person name="Ruan X.D."/>
            <person name="Zhao L."/>
            <person name="Wei J.T."/>
            <person name="Ye R.Z."/>
            <person name="Que T.C."/>
            <person name="Du C.H."/>
            <person name="Zhou Y.H."/>
            <person name="Cheng J.X."/>
            <person name="Dai P.F."/>
            <person name="Guo W.B."/>
            <person name="Han X.H."/>
            <person name="Huang E.J."/>
            <person name="Li L.F."/>
            <person name="Wei W."/>
            <person name="Gao Y.C."/>
            <person name="Liu J.Z."/>
            <person name="Shao H.Z."/>
            <person name="Wang X."/>
            <person name="Wang C.C."/>
            <person name="Yang T.C."/>
            <person name="Huo Q.B."/>
            <person name="Li W."/>
            <person name="Chen H.Y."/>
            <person name="Chen S.E."/>
            <person name="Zhou L.G."/>
            <person name="Ni X.B."/>
            <person name="Tian J.H."/>
            <person name="Sheng Y."/>
            <person name="Liu T."/>
            <person name="Pan Y.S."/>
            <person name="Xia L.Y."/>
            <person name="Li J."/>
            <person name="Zhao F."/>
            <person name="Cao W.C."/>
        </authorList>
    </citation>
    <scope>NUCLEOTIDE SEQUENCE [LARGE SCALE GENOMIC DNA]</scope>
    <source>
        <strain evidence="8">HaeL-2018</strain>
    </source>
</reference>
<evidence type="ECO:0000259" key="7">
    <source>
        <dbReference type="PROSITE" id="PS50950"/>
    </source>
</evidence>
<evidence type="ECO:0000256" key="5">
    <source>
        <dbReference type="PROSITE-ProRule" id="PRU00309"/>
    </source>
</evidence>
<name>A0A9J6G9Y1_HAELO</name>
<keyword evidence="2 5" id="KW-0863">Zinc-finger</keyword>
<evidence type="ECO:0000313" key="9">
    <source>
        <dbReference type="Proteomes" id="UP000821853"/>
    </source>
</evidence>
<dbReference type="OrthoDB" id="6510924at2759"/>
<dbReference type="GO" id="GO:0003677">
    <property type="term" value="F:DNA binding"/>
    <property type="evidence" value="ECO:0007669"/>
    <property type="project" value="UniProtKB-UniRule"/>
</dbReference>
<dbReference type="GO" id="GO:0008270">
    <property type="term" value="F:zinc ion binding"/>
    <property type="evidence" value="ECO:0007669"/>
    <property type="project" value="UniProtKB-KW"/>
</dbReference>
<dbReference type="SMART" id="SM00980">
    <property type="entry name" value="THAP"/>
    <property type="match status" value="1"/>
</dbReference>
<evidence type="ECO:0000256" key="2">
    <source>
        <dbReference type="ARBA" id="ARBA00022771"/>
    </source>
</evidence>
<evidence type="ECO:0000256" key="3">
    <source>
        <dbReference type="ARBA" id="ARBA00022833"/>
    </source>
</evidence>
<dbReference type="Pfam" id="PF05485">
    <property type="entry name" value="THAP"/>
    <property type="match status" value="1"/>
</dbReference>
<dbReference type="PROSITE" id="PS50950">
    <property type="entry name" value="ZF_THAP"/>
    <property type="match status" value="1"/>
</dbReference>
<dbReference type="VEuPathDB" id="VectorBase:HLOH_057178"/>
<dbReference type="EMBL" id="JABSTR010000005">
    <property type="protein sequence ID" value="KAH9371288.1"/>
    <property type="molecule type" value="Genomic_DNA"/>
</dbReference>
<dbReference type="PANTHER" id="PTHR46927:SF3">
    <property type="entry name" value="THAP-TYPE DOMAIN-CONTAINING PROTEIN"/>
    <property type="match status" value="1"/>
</dbReference>
<keyword evidence="1" id="KW-0479">Metal-binding</keyword>
<dbReference type="InterPro" id="IPR048365">
    <property type="entry name" value="TNP-like_RNaseH_N"/>
</dbReference>
<evidence type="ECO:0000313" key="8">
    <source>
        <dbReference type="EMBL" id="KAH9371288.1"/>
    </source>
</evidence>
<organism evidence="8 9">
    <name type="scientific">Haemaphysalis longicornis</name>
    <name type="common">Bush tick</name>
    <dbReference type="NCBI Taxonomy" id="44386"/>
    <lineage>
        <taxon>Eukaryota</taxon>
        <taxon>Metazoa</taxon>
        <taxon>Ecdysozoa</taxon>
        <taxon>Arthropoda</taxon>
        <taxon>Chelicerata</taxon>
        <taxon>Arachnida</taxon>
        <taxon>Acari</taxon>
        <taxon>Parasitiformes</taxon>
        <taxon>Ixodida</taxon>
        <taxon>Ixodoidea</taxon>
        <taxon>Ixodidae</taxon>
        <taxon>Haemaphysalinae</taxon>
        <taxon>Haemaphysalis</taxon>
    </lineage>
</organism>
<feature type="coiled-coil region" evidence="6">
    <location>
        <begin position="162"/>
        <end position="196"/>
    </location>
</feature>
<dbReference type="SUPFAM" id="SSF57716">
    <property type="entry name" value="Glucocorticoid receptor-like (DNA-binding domain)"/>
    <property type="match status" value="1"/>
</dbReference>
<dbReference type="PANTHER" id="PTHR46927">
    <property type="entry name" value="AGAP005574-PA"/>
    <property type="match status" value="1"/>
</dbReference>
<evidence type="ECO:0000256" key="1">
    <source>
        <dbReference type="ARBA" id="ARBA00022723"/>
    </source>
</evidence>
<dbReference type="Pfam" id="PF21787">
    <property type="entry name" value="TNP-like_RNaseH_N"/>
    <property type="match status" value="1"/>
</dbReference>
<keyword evidence="4 5" id="KW-0238">DNA-binding</keyword>
<dbReference type="AlphaFoldDB" id="A0A9J6G9Y1"/>
<protein>
    <recommendedName>
        <fullName evidence="7">THAP-type domain-containing protein</fullName>
    </recommendedName>
</protein>
<keyword evidence="6" id="KW-0175">Coiled coil</keyword>
<proteinExistence type="predicted"/>
<dbReference type="OMA" id="VICERYF"/>
<sequence length="408" mass="46487">MLKVKHQGREKTCFVPLCRSGYRSNPEKVSMFAVPSDPVRLLEWERLIRREDRKLTATCVICERYFEDSHVDRTFKVTVDGVVNELARERPRLKPDAVPTVFDNYPRHLLPKKTPKREVRNLCDQTPAKRQKCDAGADIAQEEDKKQARIKTNKSHNISRALNRAKKSLAGVQQEVAQMKAQNESLSESVVEAKIKRLPQKQQLAVRTCFRAAQRRSLKGMTYDDNWIIECVMMRMRSHKLYEHLRRENIFVLPGRSCLQKYLQRFKGGFGLNPNIFSALKEKTKGMDTFSRHGGLLIDEIKLSEHLNVKSAGDIEGFVDLGEHTTDDQKGVLANHGMVVMFQPFTGSWTQVLAVFASRGNVKAPTLAKIIVEATVLAEQAGLYVDTVTCDGATWNRSMWRIFGIQGK</sequence>
<evidence type="ECO:0000256" key="4">
    <source>
        <dbReference type="ARBA" id="ARBA00023125"/>
    </source>
</evidence>
<keyword evidence="3" id="KW-0862">Zinc</keyword>